<evidence type="ECO:0000256" key="1">
    <source>
        <dbReference type="ARBA" id="ARBA00004571"/>
    </source>
</evidence>
<evidence type="ECO:0000313" key="14">
    <source>
        <dbReference type="EMBL" id="SDZ77624.1"/>
    </source>
</evidence>
<dbReference type="GO" id="GO:0007155">
    <property type="term" value="P:cell adhesion"/>
    <property type="evidence" value="ECO:0007669"/>
    <property type="project" value="InterPro"/>
</dbReference>
<reference evidence="14 15" key="1">
    <citation type="submission" date="2016-10" db="EMBL/GenBank/DDBJ databases">
        <authorList>
            <person name="de Groot N.N."/>
        </authorList>
    </citation>
    <scope>NUCLEOTIDE SEQUENCE [LARGE SCALE GENOMIC DNA]</scope>
    <source>
        <strain evidence="14 15">DSM 23581</strain>
    </source>
</reference>
<dbReference type="GO" id="GO:0009279">
    <property type="term" value="C:cell outer membrane"/>
    <property type="evidence" value="ECO:0007669"/>
    <property type="project" value="UniProtKB-SubCell"/>
</dbReference>
<dbReference type="SUPFAM" id="SSF56925">
    <property type="entry name" value="OMPA-like"/>
    <property type="match status" value="1"/>
</dbReference>
<organism evidence="14 15">
    <name type="scientific">Psychroflexus halocasei</name>
    <dbReference type="NCBI Taxonomy" id="908615"/>
    <lineage>
        <taxon>Bacteria</taxon>
        <taxon>Pseudomonadati</taxon>
        <taxon>Bacteroidota</taxon>
        <taxon>Flavobacteriia</taxon>
        <taxon>Flavobacteriales</taxon>
        <taxon>Flavobacteriaceae</taxon>
        <taxon>Psychroflexus</taxon>
    </lineage>
</organism>
<dbReference type="PANTHER" id="PTHR30329">
    <property type="entry name" value="STATOR ELEMENT OF FLAGELLAR MOTOR COMPLEX"/>
    <property type="match status" value="1"/>
</dbReference>
<dbReference type="RefSeq" id="WP_093238773.1">
    <property type="nucleotide sequence ID" value="NZ_FNQF01000001.1"/>
</dbReference>
<evidence type="ECO:0000256" key="5">
    <source>
        <dbReference type="ARBA" id="ARBA00022729"/>
    </source>
</evidence>
<evidence type="ECO:0000313" key="15">
    <source>
        <dbReference type="Proteomes" id="UP000198820"/>
    </source>
</evidence>
<feature type="domain" description="OmpA-like" evidence="13">
    <location>
        <begin position="341"/>
        <end position="456"/>
    </location>
</feature>
<evidence type="ECO:0000256" key="8">
    <source>
        <dbReference type="ARBA" id="ARBA00023136"/>
    </source>
</evidence>
<keyword evidence="15" id="KW-1185">Reference proteome</keyword>
<keyword evidence="2" id="KW-0813">Transport</keyword>
<comment type="subcellular location">
    <subcellularLocation>
        <location evidence="1">Cell outer membrane</location>
        <topology evidence="1">Multi-pass membrane protein</topology>
    </subcellularLocation>
</comment>
<dbReference type="PRINTS" id="PR01023">
    <property type="entry name" value="NAFLGMOTY"/>
</dbReference>
<dbReference type="EMBL" id="FNQF01000001">
    <property type="protein sequence ID" value="SDZ77624.1"/>
    <property type="molecule type" value="Genomic_DNA"/>
</dbReference>
<dbReference type="GO" id="GO:0006811">
    <property type="term" value="P:monoatomic ion transport"/>
    <property type="evidence" value="ECO:0007669"/>
    <property type="project" value="UniProtKB-KW"/>
</dbReference>
<dbReference type="PANTHER" id="PTHR30329:SF21">
    <property type="entry name" value="LIPOPROTEIN YIAD-RELATED"/>
    <property type="match status" value="1"/>
</dbReference>
<dbReference type="CDD" id="cd07185">
    <property type="entry name" value="OmpA_C-like"/>
    <property type="match status" value="1"/>
</dbReference>
<keyword evidence="8 10" id="KW-0472">Membrane</keyword>
<dbReference type="InterPro" id="IPR028974">
    <property type="entry name" value="TSP_type-3_rpt"/>
</dbReference>
<dbReference type="STRING" id="908615.SAMN05421540_101257"/>
<dbReference type="GO" id="GO:0015288">
    <property type="term" value="F:porin activity"/>
    <property type="evidence" value="ECO:0007669"/>
    <property type="project" value="UniProtKB-KW"/>
</dbReference>
<dbReference type="PROSITE" id="PS00018">
    <property type="entry name" value="EF_HAND_1"/>
    <property type="match status" value="1"/>
</dbReference>
<dbReference type="SUPFAM" id="SSF103088">
    <property type="entry name" value="OmpA-like"/>
    <property type="match status" value="1"/>
</dbReference>
<dbReference type="Pfam" id="PF00691">
    <property type="entry name" value="OmpA"/>
    <property type="match status" value="1"/>
</dbReference>
<dbReference type="SUPFAM" id="SSF103647">
    <property type="entry name" value="TSP type-3 repeat"/>
    <property type="match status" value="1"/>
</dbReference>
<dbReference type="InterPro" id="IPR006665">
    <property type="entry name" value="OmpA-like"/>
</dbReference>
<protein>
    <submittedName>
        <fullName evidence="14">Thrombospondin type 3 repeat-containing protein</fullName>
    </submittedName>
</protein>
<evidence type="ECO:0000256" key="7">
    <source>
        <dbReference type="ARBA" id="ARBA00023114"/>
    </source>
</evidence>
<sequence>MKHLGKLTFIMMFVFAITAYAQTKDNPWAVSVGTNAIDFYPTGNGVGEGTISSEHIFDELFNAADHWNIMPSFSKVTVGRYLGEGFNAQFGGSVNKITDMGDIAVDDLAYYSVDAAVQYSFMELFNTKVVDPFLSAGVGYYWLDGNGDATFNGGAGINFWMTDNIALTLDSSYKAAFEDSGVNHFQHAVGVKLGFGGTDTDGDGVYDKEDECPETPGLKEFNGCPDSDGDGIPDKEDECPNTPGLPEFNGCPDTDGDGIPDPQDECPEVAGTKAMNGCPDADGDGVADHNDDCPNEKGPKENNGCPWPDTDGDGVLDKDDMCPDVAGTKANNGCPEVSDEVQKELNDYAKTINFATGKTTITKDSEEALDAIIAILDEYPNAKFTVEGHTDSVGSAKNNMELSDARALSVKNFLVENGVDEFRLSSKGYGETKPIKSNNTRSGRAANRRVEINLAK</sequence>
<evidence type="ECO:0000256" key="3">
    <source>
        <dbReference type="ARBA" id="ARBA00022452"/>
    </source>
</evidence>
<keyword evidence="9" id="KW-0998">Cell outer membrane</keyword>
<evidence type="ECO:0000256" key="6">
    <source>
        <dbReference type="ARBA" id="ARBA00023065"/>
    </source>
</evidence>
<keyword evidence="3" id="KW-1134">Transmembrane beta strand</keyword>
<dbReference type="Proteomes" id="UP000198820">
    <property type="component" value="Unassembled WGS sequence"/>
</dbReference>
<dbReference type="AlphaFoldDB" id="A0A1H3VTS1"/>
<gene>
    <name evidence="14" type="ORF">SAMN05421540_101257</name>
</gene>
<feature type="region of interest" description="Disordered" evidence="11">
    <location>
        <begin position="426"/>
        <end position="456"/>
    </location>
</feature>
<keyword evidence="7" id="KW-0626">Porin</keyword>
<dbReference type="Pfam" id="PF02412">
    <property type="entry name" value="TSP_3"/>
    <property type="match status" value="5"/>
</dbReference>
<dbReference type="GO" id="GO:0005509">
    <property type="term" value="F:calcium ion binding"/>
    <property type="evidence" value="ECO:0007669"/>
    <property type="project" value="InterPro"/>
</dbReference>
<dbReference type="InterPro" id="IPR011250">
    <property type="entry name" value="OMP/PagP_B-barrel"/>
</dbReference>
<keyword evidence="4" id="KW-0812">Transmembrane</keyword>
<evidence type="ECO:0000259" key="13">
    <source>
        <dbReference type="PROSITE" id="PS51123"/>
    </source>
</evidence>
<dbReference type="InterPro" id="IPR050330">
    <property type="entry name" value="Bact_OuterMem_StrucFunc"/>
</dbReference>
<evidence type="ECO:0000256" key="2">
    <source>
        <dbReference type="ARBA" id="ARBA00022448"/>
    </source>
</evidence>
<dbReference type="PROSITE" id="PS51123">
    <property type="entry name" value="OMPA_2"/>
    <property type="match status" value="1"/>
</dbReference>
<accession>A0A1H3VTS1</accession>
<proteinExistence type="predicted"/>
<name>A0A1H3VTS1_9FLAO</name>
<evidence type="ECO:0000256" key="10">
    <source>
        <dbReference type="PROSITE-ProRule" id="PRU00473"/>
    </source>
</evidence>
<evidence type="ECO:0000256" key="9">
    <source>
        <dbReference type="ARBA" id="ARBA00023237"/>
    </source>
</evidence>
<feature type="signal peptide" evidence="12">
    <location>
        <begin position="1"/>
        <end position="21"/>
    </location>
</feature>
<dbReference type="InterPro" id="IPR018247">
    <property type="entry name" value="EF_Hand_1_Ca_BS"/>
</dbReference>
<keyword evidence="6" id="KW-0406">Ion transport</keyword>
<evidence type="ECO:0000256" key="12">
    <source>
        <dbReference type="SAM" id="SignalP"/>
    </source>
</evidence>
<dbReference type="InterPro" id="IPR006664">
    <property type="entry name" value="OMP_bac"/>
</dbReference>
<dbReference type="GO" id="GO:0046930">
    <property type="term" value="C:pore complex"/>
    <property type="evidence" value="ECO:0007669"/>
    <property type="project" value="UniProtKB-KW"/>
</dbReference>
<dbReference type="Gene3D" id="2.40.160.20">
    <property type="match status" value="1"/>
</dbReference>
<dbReference type="InterPro" id="IPR003367">
    <property type="entry name" value="Thrombospondin_3-like_rpt"/>
</dbReference>
<feature type="region of interest" description="Disordered" evidence="11">
    <location>
        <begin position="293"/>
        <end position="319"/>
    </location>
</feature>
<evidence type="ECO:0000256" key="4">
    <source>
        <dbReference type="ARBA" id="ARBA00022692"/>
    </source>
</evidence>
<dbReference type="InterPro" id="IPR036737">
    <property type="entry name" value="OmpA-like_sf"/>
</dbReference>
<evidence type="ECO:0000256" key="11">
    <source>
        <dbReference type="SAM" id="MobiDB-lite"/>
    </source>
</evidence>
<feature type="chain" id="PRO_5011456491" evidence="12">
    <location>
        <begin position="22"/>
        <end position="456"/>
    </location>
</feature>
<dbReference type="Gene3D" id="3.30.1330.60">
    <property type="entry name" value="OmpA-like domain"/>
    <property type="match status" value="1"/>
</dbReference>
<keyword evidence="5 12" id="KW-0732">Signal</keyword>
<dbReference type="PRINTS" id="PR01021">
    <property type="entry name" value="OMPADOMAIN"/>
</dbReference>